<evidence type="ECO:0000313" key="2">
    <source>
        <dbReference type="Proteomes" id="UP001166286"/>
    </source>
</evidence>
<protein>
    <recommendedName>
        <fullName evidence="3">Nuclear protein Qri2/Nse4</fullName>
    </recommendedName>
</protein>
<dbReference type="SUPFAM" id="SSF56281">
    <property type="entry name" value="Metallo-hydrolase/oxidoreductase"/>
    <property type="match status" value="1"/>
</dbReference>
<dbReference type="Pfam" id="PF14234">
    <property type="entry name" value="DUF4336"/>
    <property type="match status" value="1"/>
</dbReference>
<dbReference type="EMBL" id="JAFEKC020000008">
    <property type="protein sequence ID" value="KAK0513239.1"/>
    <property type="molecule type" value="Genomic_DNA"/>
</dbReference>
<sequence length="271" mass="30275">MTSKLIPSDPSKVMVIRQVTPNITTCSAPFYRFGQMKVGGRGTIVRLQSGALAVFSPTALTPEVRATVEKMGNNVGYIAALDFEHHIFITEWAKAFPSAKLLGVEGLPEKREKSQATAGNKFQHVWTQKNKNDMKVDAEFDAEFDYEYVGSHANKELVLCHKPDKTLIEADMMFNLPAHEQFSKTKDDPTSGVLTKLFVGLQNTKGDATWQKRFLWYIASSGDRKGFNQSAQKIASWDFDRIIPCHGDVIETGGKGIFKKVFEWHLNAAAK</sequence>
<name>A0AA39V5Y8_9LECA</name>
<dbReference type="Proteomes" id="UP001166286">
    <property type="component" value="Unassembled WGS sequence"/>
</dbReference>
<dbReference type="PANTHER" id="PTHR33835:SF1">
    <property type="entry name" value="METALLO-BETA-LACTAMASE DOMAIN-CONTAINING PROTEIN"/>
    <property type="match status" value="1"/>
</dbReference>
<dbReference type="InterPro" id="IPR036866">
    <property type="entry name" value="RibonucZ/Hydroxyglut_hydro"/>
</dbReference>
<evidence type="ECO:0000313" key="1">
    <source>
        <dbReference type="EMBL" id="KAK0513239.1"/>
    </source>
</evidence>
<proteinExistence type="predicted"/>
<reference evidence="1" key="1">
    <citation type="submission" date="2023-03" db="EMBL/GenBank/DDBJ databases">
        <title>Complete genome of Cladonia borealis.</title>
        <authorList>
            <person name="Park H."/>
        </authorList>
    </citation>
    <scope>NUCLEOTIDE SEQUENCE</scope>
    <source>
        <strain evidence="1">ANT050790</strain>
    </source>
</reference>
<organism evidence="1 2">
    <name type="scientific">Cladonia borealis</name>
    <dbReference type="NCBI Taxonomy" id="184061"/>
    <lineage>
        <taxon>Eukaryota</taxon>
        <taxon>Fungi</taxon>
        <taxon>Dikarya</taxon>
        <taxon>Ascomycota</taxon>
        <taxon>Pezizomycotina</taxon>
        <taxon>Lecanoromycetes</taxon>
        <taxon>OSLEUM clade</taxon>
        <taxon>Lecanoromycetidae</taxon>
        <taxon>Lecanorales</taxon>
        <taxon>Lecanorineae</taxon>
        <taxon>Cladoniaceae</taxon>
        <taxon>Cladonia</taxon>
    </lineage>
</organism>
<gene>
    <name evidence="1" type="ORF">JMJ35_004225</name>
</gene>
<dbReference type="PANTHER" id="PTHR33835">
    <property type="entry name" value="YALI0C07656P"/>
    <property type="match status" value="1"/>
</dbReference>
<accession>A0AA39V5Y8</accession>
<comment type="caution">
    <text evidence="1">The sequence shown here is derived from an EMBL/GenBank/DDBJ whole genome shotgun (WGS) entry which is preliminary data.</text>
</comment>
<dbReference type="InterPro" id="IPR025638">
    <property type="entry name" value="DUF4336"/>
</dbReference>
<dbReference type="AlphaFoldDB" id="A0AA39V5Y8"/>
<keyword evidence="2" id="KW-1185">Reference proteome</keyword>
<evidence type="ECO:0008006" key="3">
    <source>
        <dbReference type="Google" id="ProtNLM"/>
    </source>
</evidence>